<sequence length="126" mass="14193">MSIDRLSATSGLIAALRAEISQKSERSERKTPAEVAAPKRASGQKRDVNVLRRELAAILAGVDEADQEAMDAARPRVVRAVLLWEFGSDLREHSQWQPMLDSIAQTLASDDQHRDEFARMIRELRR</sequence>
<reference evidence="2 3" key="1">
    <citation type="journal article" date="2016" name="Int. J. Syst. Evol. Microbiol.">
        <title>Lysobacter erysipheiresistens sp. nov., an antagonist of powdery mildew, isolated from tobacco-cultivated soil.</title>
        <authorList>
            <person name="Xie B."/>
            <person name="Li T."/>
            <person name="Lin X."/>
            <person name="Wang C.J."/>
            <person name="Chen Y.J."/>
            <person name="Liu W.J."/>
            <person name="Zhao Z.W."/>
        </authorList>
    </citation>
    <scope>NUCLEOTIDE SEQUENCE [LARGE SCALE GENOMIC DNA]</scope>
    <source>
        <strain evidence="2 3">RS-LYSO-3</strain>
    </source>
</reference>
<dbReference type="Proteomes" id="UP001355056">
    <property type="component" value="Unassembled WGS sequence"/>
</dbReference>
<feature type="compositionally biased region" description="Basic and acidic residues" evidence="1">
    <location>
        <begin position="21"/>
        <end position="32"/>
    </location>
</feature>
<evidence type="ECO:0000256" key="1">
    <source>
        <dbReference type="SAM" id="MobiDB-lite"/>
    </source>
</evidence>
<organism evidence="2 3">
    <name type="scientific">Novilysobacter erysipheiresistens</name>
    <dbReference type="NCBI Taxonomy" id="1749332"/>
    <lineage>
        <taxon>Bacteria</taxon>
        <taxon>Pseudomonadati</taxon>
        <taxon>Pseudomonadota</taxon>
        <taxon>Gammaproteobacteria</taxon>
        <taxon>Lysobacterales</taxon>
        <taxon>Lysobacteraceae</taxon>
        <taxon>Novilysobacter</taxon>
    </lineage>
</organism>
<proteinExistence type="predicted"/>
<feature type="region of interest" description="Disordered" evidence="1">
    <location>
        <begin position="21"/>
        <end position="43"/>
    </location>
</feature>
<dbReference type="RefSeq" id="WP_332617352.1">
    <property type="nucleotide sequence ID" value="NZ_JAXGFP010000006.1"/>
</dbReference>
<evidence type="ECO:0000313" key="2">
    <source>
        <dbReference type="EMBL" id="MEG3184638.1"/>
    </source>
</evidence>
<keyword evidence="3" id="KW-1185">Reference proteome</keyword>
<name>A0ABU7Z0A2_9GAMM</name>
<dbReference type="EMBL" id="JAXGFP010000006">
    <property type="protein sequence ID" value="MEG3184638.1"/>
    <property type="molecule type" value="Genomic_DNA"/>
</dbReference>
<gene>
    <name evidence="2" type="ORF">SNE34_11520</name>
</gene>
<comment type="caution">
    <text evidence="2">The sequence shown here is derived from an EMBL/GenBank/DDBJ whole genome shotgun (WGS) entry which is preliminary data.</text>
</comment>
<evidence type="ECO:0000313" key="3">
    <source>
        <dbReference type="Proteomes" id="UP001355056"/>
    </source>
</evidence>
<accession>A0ABU7Z0A2</accession>
<protein>
    <submittedName>
        <fullName evidence="2">Uncharacterized protein</fullName>
    </submittedName>
</protein>